<dbReference type="AlphaFoldDB" id="A0A3B0TSS6"/>
<reference evidence="2" key="1">
    <citation type="submission" date="2018-06" db="EMBL/GenBank/DDBJ databases">
        <authorList>
            <person name="Zhirakovskaya E."/>
        </authorList>
    </citation>
    <scope>NUCLEOTIDE SEQUENCE</scope>
</reference>
<dbReference type="InterPro" id="IPR009506">
    <property type="entry name" value="YjiS-like"/>
</dbReference>
<evidence type="ECO:0000259" key="1">
    <source>
        <dbReference type="Pfam" id="PF06568"/>
    </source>
</evidence>
<gene>
    <name evidence="2" type="ORF">MNBD_ALPHA11-1278</name>
</gene>
<dbReference type="Pfam" id="PF06568">
    <property type="entry name" value="YjiS-like"/>
    <property type="match status" value="1"/>
</dbReference>
<sequence length="66" mass="7683">MNILASVNRYFANRESIKTLSQMDPCQLADLGLSRKDIFDSRFMDGTARVEFLISRKNLRRDKLCL</sequence>
<organism evidence="2">
    <name type="scientific">hydrothermal vent metagenome</name>
    <dbReference type="NCBI Taxonomy" id="652676"/>
    <lineage>
        <taxon>unclassified sequences</taxon>
        <taxon>metagenomes</taxon>
        <taxon>ecological metagenomes</taxon>
    </lineage>
</organism>
<accession>A0A3B0TSS6</accession>
<feature type="domain" description="YjiS-like" evidence="1">
    <location>
        <begin position="4"/>
        <end position="38"/>
    </location>
</feature>
<proteinExistence type="predicted"/>
<name>A0A3B0TSS6_9ZZZZ</name>
<evidence type="ECO:0000313" key="2">
    <source>
        <dbReference type="EMBL" id="VAW21681.1"/>
    </source>
</evidence>
<dbReference type="EMBL" id="UOEQ01000368">
    <property type="protein sequence ID" value="VAW21681.1"/>
    <property type="molecule type" value="Genomic_DNA"/>
</dbReference>
<protein>
    <recommendedName>
        <fullName evidence="1">YjiS-like domain-containing protein</fullName>
    </recommendedName>
</protein>